<evidence type="ECO:0000313" key="2">
    <source>
        <dbReference type="Proteomes" id="UP000838686"/>
    </source>
</evidence>
<accession>A0ABM9CQP0</accession>
<gene>
    <name evidence="1" type="ORF">PAECIP111893_04526</name>
</gene>
<keyword evidence="2" id="KW-1185">Reference proteome</keyword>
<protein>
    <submittedName>
        <fullName evidence="1">Uncharacterized protein</fullName>
    </submittedName>
</protein>
<dbReference type="Proteomes" id="UP000838686">
    <property type="component" value="Unassembled WGS sequence"/>
</dbReference>
<name>A0ABM9CQP0_9BACL</name>
<organism evidence="1 2">
    <name type="scientific">Paenibacillus plantiphilus</name>
    <dbReference type="NCBI Taxonomy" id="2905650"/>
    <lineage>
        <taxon>Bacteria</taxon>
        <taxon>Bacillati</taxon>
        <taxon>Bacillota</taxon>
        <taxon>Bacilli</taxon>
        <taxon>Bacillales</taxon>
        <taxon>Paenibacillaceae</taxon>
        <taxon>Paenibacillus</taxon>
    </lineage>
</organism>
<evidence type="ECO:0000313" key="1">
    <source>
        <dbReference type="EMBL" id="CAH1219244.1"/>
    </source>
</evidence>
<reference evidence="1" key="1">
    <citation type="submission" date="2022-01" db="EMBL/GenBank/DDBJ databases">
        <authorList>
            <person name="Criscuolo A."/>
        </authorList>
    </citation>
    <scope>NUCLEOTIDE SEQUENCE</scope>
    <source>
        <strain evidence="1">CIP111893</strain>
    </source>
</reference>
<dbReference type="EMBL" id="CAKMMF010000032">
    <property type="protein sequence ID" value="CAH1219244.1"/>
    <property type="molecule type" value="Genomic_DNA"/>
</dbReference>
<comment type="caution">
    <text evidence="1">The sequence shown here is derived from an EMBL/GenBank/DDBJ whole genome shotgun (WGS) entry which is preliminary data.</text>
</comment>
<proteinExistence type="predicted"/>
<sequence length="1226" mass="133413">MRNIVDQQFEVTLSKPGANEETKLDVSVSSELMEYTLQGALLSADESFPLNVVEDANGNSMVFAVMKDRQLHLVLNINGSETGWKAVNLSGKVASGPVVTYAVSQNRSGGITVALAAVEGSNHSLWVSRTLPNTAGDVERWERMEWAERPDVKPHRIGSLHLGTDDDKAGFPILIAATQDDEAHDKAQHYIVQTAPGAQAGLWEQFPMPENAQEIIALTPGSHALGRGVYTLYRKEAALRLVFTSVKDTYGKTHNVELPVPQGARSLDALSAGSKGFTDLYIGGDGIHRIPARNQSSVKSRQYVAELANAATTAGIKQIIVRDDEDKVSVWGLSKENRLHYISGIKNAMVAAALATEAEDETEGGPLLGAEDTAWEKAIVIRSGVTSLAPIRNSKLQADTVLMKEGENKLLVMAQAPETRLWSSTSISLPDDGQVRKLKAYATKLHMKKADGSPFFPELEQKLAESDGSGKNEGEASLQFRLSASDYVQLEANSISYTLSKGDSVMITPDAYGDISIITLADDISTPVLYLEHPSFASRIVINPAAKVHDGLNAIKSADDLGKVKLQDGRELVDADRKGNLDSAVKGVCSLQKVAGDLPKDGTAASVHSPLEAANDREQWSGAFGMSFSREAGLNYYQEEEAFMMMSSAVALDLPGAANGDWFEEAIRRFTGDVLAWAKNALHDAYEFIVVKTGPIWQFALKIGREIYKFTMNCLSHVYSTLSWLLENTLGIDLDKIVGWLGFLFNWDDVLATKQVLVQAVNNNLAFGRSEIRKAEKKVDKFFEDIVHSLKNRRGELKDMKGLNATLQSADKGKKDDAAPDSKKALHFMEQSPAGHYSSYLMRGGVMHEKVLASLQAPNVMNDGYLDRLRKLFNDTIVPTLHDVEEDVKRFGEDFQKLFKDKELSVASSLEILAGDAAIGLLNVGKNMIVSLLKVIEEIMHTVEDLINKDVNLPIISAFYKEFAKSDKMSVLDIISLLLAIPSTYAYKLLKGKAPFPKDGGELAAMDSETFFRKIKEEGPMQGIADEASANDTASVLKIYSYIGGLASASMYHIWRKAEVVATCAESKIPAAVESPFCLLQVALTVPFGKWTDPGNIAAWAIKWGFLIKNLYDICFPGESKAGHIIKIIISIVAEIANVAKLIYAIYTDRDKAGRIVLASWKGIEDVITFIGNIVGGVAGLLPPSTPYGGKYIAALVSCGALELSTGSAVVRTGTTILADELMYNS</sequence>
<dbReference type="RefSeq" id="WP_236345005.1">
    <property type="nucleotide sequence ID" value="NZ_CAKMMF010000032.1"/>
</dbReference>